<feature type="transmembrane region" description="Helical" evidence="7">
    <location>
        <begin position="574"/>
        <end position="595"/>
    </location>
</feature>
<evidence type="ECO:0000256" key="8">
    <source>
        <dbReference type="SAM" id="SignalP"/>
    </source>
</evidence>
<keyword evidence="5 7" id="KW-0472">Membrane</keyword>
<dbReference type="PANTHER" id="PTHR12191:SF37">
    <property type="entry name" value="ZINC TRANSPORTER FOI"/>
    <property type="match status" value="1"/>
</dbReference>
<dbReference type="GO" id="GO:0005886">
    <property type="term" value="C:plasma membrane"/>
    <property type="evidence" value="ECO:0007669"/>
    <property type="project" value="TreeGrafter"/>
</dbReference>
<keyword evidence="8" id="KW-0732">Signal</keyword>
<evidence type="ECO:0000256" key="1">
    <source>
        <dbReference type="ARBA" id="ARBA00004141"/>
    </source>
</evidence>
<comment type="caution">
    <text evidence="9">The sequence shown here is derived from an EMBL/GenBank/DDBJ whole genome shotgun (WGS) entry which is preliminary data.</text>
</comment>
<feature type="compositionally biased region" description="Basic and acidic residues" evidence="6">
    <location>
        <begin position="415"/>
        <end position="427"/>
    </location>
</feature>
<organism evidence="9 10">
    <name type="scientific">Calicophoron daubneyi</name>
    <name type="common">Rumen fluke</name>
    <name type="synonym">Paramphistomum daubneyi</name>
    <dbReference type="NCBI Taxonomy" id="300641"/>
    <lineage>
        <taxon>Eukaryota</taxon>
        <taxon>Metazoa</taxon>
        <taxon>Spiralia</taxon>
        <taxon>Lophotrochozoa</taxon>
        <taxon>Platyhelminthes</taxon>
        <taxon>Trematoda</taxon>
        <taxon>Digenea</taxon>
        <taxon>Plagiorchiida</taxon>
        <taxon>Pronocephalata</taxon>
        <taxon>Paramphistomoidea</taxon>
        <taxon>Paramphistomidae</taxon>
        <taxon>Calicophoron</taxon>
    </lineage>
</organism>
<dbReference type="InterPro" id="IPR003689">
    <property type="entry name" value="ZIP"/>
</dbReference>
<dbReference type="EMBL" id="CAXLJL010000589">
    <property type="protein sequence ID" value="CAL5139105.1"/>
    <property type="molecule type" value="Genomic_DNA"/>
</dbReference>
<feature type="signal peptide" evidence="8">
    <location>
        <begin position="1"/>
        <end position="30"/>
    </location>
</feature>
<feature type="transmembrane region" description="Helical" evidence="7">
    <location>
        <begin position="192"/>
        <end position="210"/>
    </location>
</feature>
<evidence type="ECO:0000256" key="6">
    <source>
        <dbReference type="SAM" id="MobiDB-lite"/>
    </source>
</evidence>
<name>A0AAV2TQS6_CALDB</name>
<proteinExistence type="inferred from homology"/>
<evidence type="ECO:0000256" key="2">
    <source>
        <dbReference type="ARBA" id="ARBA00006939"/>
    </source>
</evidence>
<reference evidence="9" key="1">
    <citation type="submission" date="2024-06" db="EMBL/GenBank/DDBJ databases">
        <authorList>
            <person name="Liu X."/>
            <person name="Lenzi L."/>
            <person name="Haldenby T S."/>
            <person name="Uol C."/>
        </authorList>
    </citation>
    <scope>NUCLEOTIDE SEQUENCE</scope>
</reference>
<feature type="transmembrane region" description="Helical" evidence="7">
    <location>
        <begin position="507"/>
        <end position="527"/>
    </location>
</feature>
<feature type="transmembrane region" description="Helical" evidence="7">
    <location>
        <begin position="156"/>
        <end position="180"/>
    </location>
</feature>
<feature type="transmembrane region" description="Helical" evidence="7">
    <location>
        <begin position="242"/>
        <end position="264"/>
    </location>
</feature>
<dbReference type="Pfam" id="PF02535">
    <property type="entry name" value="Zip"/>
    <property type="match status" value="1"/>
</dbReference>
<evidence type="ECO:0008006" key="11">
    <source>
        <dbReference type="Google" id="ProtNLM"/>
    </source>
</evidence>
<evidence type="ECO:0000313" key="10">
    <source>
        <dbReference type="Proteomes" id="UP001497525"/>
    </source>
</evidence>
<comment type="similarity">
    <text evidence="2">Belongs to the ZIP transporter (TC 2.A.5) family.</text>
</comment>
<feature type="transmembrane region" description="Helical" evidence="7">
    <location>
        <begin position="533"/>
        <end position="553"/>
    </location>
</feature>
<dbReference type="GO" id="GO:0071578">
    <property type="term" value="P:zinc ion import across plasma membrane"/>
    <property type="evidence" value="ECO:0007669"/>
    <property type="project" value="TreeGrafter"/>
</dbReference>
<feature type="region of interest" description="Disordered" evidence="6">
    <location>
        <begin position="414"/>
        <end position="436"/>
    </location>
</feature>
<comment type="subcellular location">
    <subcellularLocation>
        <location evidence="1">Membrane</location>
        <topology evidence="1">Multi-pass membrane protein</topology>
    </subcellularLocation>
</comment>
<gene>
    <name evidence="9" type="ORF">CDAUBV1_LOCUS14151</name>
</gene>
<sequence length="600" mass="65461">MCGSHVHPHVRNRICMCLAVYVLFGLRIQCGVYCQAAHVFVPDGHLDTLFTNITNGTGELNQDKLRDFLSSIHLSDLHDAHDDDTEQHDAHGPHVSNGSECLSASQLFSFFPDHITLNQSQFSRLLPTFLYELFIGACDHKHAEEIGEKKPISWKSIVGCVIAVAALAGSGLVVVVLVPLMSRSFYNVFTQFLIALSVGSLTGDAFLHLIPHALSSGHEHRHAADDGHAHENVSAADSHQEMIVKSLIALLGIYAFFFTERLTILRQNNKAKHKQKHLQADAEFNSFNQKDAHYQPVLNTDNPKDPDSPVAKKEHGGFATTGDNSSAFVKVPNNPEQWKENSVVSVNPDESSTNPKSGSHTNGPVNTLGISSSTQPPNCPSPNTVHKQILSDDHPAVQDTNVVKAVSSAIYTNGEEPHQTHPFQDKPHGHHHGHSHDLSSVRAIAYTIIAGDGLHNFCDGLAIGAAFAIDVRGGLSTSIAVLCHELPHELGDFAVLLHAGLSIKAAILYNLMTSLFCGAGTVIGLLIGQIDTINSWLFMLAAGIFIYIALVDMMPELSTVRLKGHRYCHQPTMLFMWQNMGLLLGISVMLIIALYEHRIA</sequence>
<feature type="region of interest" description="Disordered" evidence="6">
    <location>
        <begin position="293"/>
        <end position="387"/>
    </location>
</feature>
<evidence type="ECO:0000256" key="3">
    <source>
        <dbReference type="ARBA" id="ARBA00022692"/>
    </source>
</evidence>
<protein>
    <recommendedName>
        <fullName evidence="11">Zinc transporter ZIP10</fullName>
    </recommendedName>
</protein>
<evidence type="ECO:0000256" key="7">
    <source>
        <dbReference type="SAM" id="Phobius"/>
    </source>
</evidence>
<dbReference type="Proteomes" id="UP001497525">
    <property type="component" value="Unassembled WGS sequence"/>
</dbReference>
<dbReference type="AlphaFoldDB" id="A0AAV2TQS6"/>
<dbReference type="GO" id="GO:0030003">
    <property type="term" value="P:intracellular monoatomic cation homeostasis"/>
    <property type="evidence" value="ECO:0007669"/>
    <property type="project" value="TreeGrafter"/>
</dbReference>
<feature type="compositionally biased region" description="Basic and acidic residues" evidence="6">
    <location>
        <begin position="302"/>
        <end position="316"/>
    </location>
</feature>
<evidence type="ECO:0000313" key="9">
    <source>
        <dbReference type="EMBL" id="CAL5139105.1"/>
    </source>
</evidence>
<dbReference type="InterPro" id="IPR050799">
    <property type="entry name" value="ZIP_Transporter"/>
</dbReference>
<dbReference type="GO" id="GO:0140410">
    <property type="term" value="F:monoatomic cation:bicarbonate symporter activity"/>
    <property type="evidence" value="ECO:0007669"/>
    <property type="project" value="TreeGrafter"/>
</dbReference>
<accession>A0AAV2TQS6</accession>
<keyword evidence="4 7" id="KW-1133">Transmembrane helix</keyword>
<feature type="compositionally biased region" description="Polar residues" evidence="6">
    <location>
        <begin position="334"/>
        <end position="386"/>
    </location>
</feature>
<keyword evidence="3 7" id="KW-0812">Transmembrane</keyword>
<feature type="chain" id="PRO_5043348819" description="Zinc transporter ZIP10" evidence="8">
    <location>
        <begin position="31"/>
        <end position="600"/>
    </location>
</feature>
<evidence type="ECO:0000256" key="4">
    <source>
        <dbReference type="ARBA" id="ARBA00022989"/>
    </source>
</evidence>
<dbReference type="GO" id="GO:0005385">
    <property type="term" value="F:zinc ion transmembrane transporter activity"/>
    <property type="evidence" value="ECO:0007669"/>
    <property type="project" value="TreeGrafter"/>
</dbReference>
<dbReference type="PANTHER" id="PTHR12191">
    <property type="entry name" value="SOLUTE CARRIER FAMILY 39"/>
    <property type="match status" value="1"/>
</dbReference>
<evidence type="ECO:0000256" key="5">
    <source>
        <dbReference type="ARBA" id="ARBA00023136"/>
    </source>
</evidence>